<name>A0A1I1TJP0_9BACI</name>
<evidence type="ECO:0000313" key="4">
    <source>
        <dbReference type="EMBL" id="SFD58841.1"/>
    </source>
</evidence>
<evidence type="ECO:0000313" key="5">
    <source>
        <dbReference type="Proteomes" id="UP000199474"/>
    </source>
</evidence>
<evidence type="ECO:0000259" key="3">
    <source>
        <dbReference type="Pfam" id="PF12850"/>
    </source>
</evidence>
<dbReference type="EC" id="3.1.4.-" evidence="2"/>
<dbReference type="SUPFAM" id="SSF56300">
    <property type="entry name" value="Metallo-dependent phosphatases"/>
    <property type="match status" value="1"/>
</dbReference>
<dbReference type="EMBL" id="FOMR01000002">
    <property type="protein sequence ID" value="SFD58841.1"/>
    <property type="molecule type" value="Genomic_DNA"/>
</dbReference>
<dbReference type="InterPro" id="IPR000979">
    <property type="entry name" value="Phosphodiesterase_MJ0936/Vps29"/>
</dbReference>
<keyword evidence="2" id="KW-0479">Metal-binding</keyword>
<dbReference type="Gene3D" id="3.60.21.10">
    <property type="match status" value="1"/>
</dbReference>
<gene>
    <name evidence="4" type="ORF">SAMN05216238_102311</name>
</gene>
<sequence length="170" mass="19014">MPSVLIVSDSHGSKEELTVINNRHNADYKIHCGDSELEMDDPVLDGFIKVAGNCDTDARFPNEQVNTIENLTFFTAHGHLHQVKTNPLTIAYRAEEEHAQVVCFGHTHTAGAEKIGNQLLLNPGSVLLPRGRTEKTYIVMEWDTLENIDVRFYTVEGEHLDDISINTSLT</sequence>
<dbReference type="AlphaFoldDB" id="A0A1I1TJP0"/>
<dbReference type="OrthoDB" id="9800565at2"/>
<dbReference type="InterPro" id="IPR024654">
    <property type="entry name" value="Calcineurin-like_PHP_lpxH"/>
</dbReference>
<feature type="domain" description="Calcineurin-like phosphoesterase" evidence="3">
    <location>
        <begin position="4"/>
        <end position="144"/>
    </location>
</feature>
<dbReference type="Proteomes" id="UP000199474">
    <property type="component" value="Unassembled WGS sequence"/>
</dbReference>
<evidence type="ECO:0000256" key="1">
    <source>
        <dbReference type="ARBA" id="ARBA00008950"/>
    </source>
</evidence>
<dbReference type="InterPro" id="IPR029052">
    <property type="entry name" value="Metallo-depent_PP-like"/>
</dbReference>
<evidence type="ECO:0000256" key="2">
    <source>
        <dbReference type="RuleBase" id="RU362039"/>
    </source>
</evidence>
<dbReference type="STRING" id="640948.SAMN05216238_102311"/>
<accession>A0A1I1TJP0</accession>
<dbReference type="RefSeq" id="WP_090081605.1">
    <property type="nucleotide sequence ID" value="NZ_FOMR01000002.1"/>
</dbReference>
<organism evidence="4 5">
    <name type="scientific">Lentibacillus persicus</name>
    <dbReference type="NCBI Taxonomy" id="640948"/>
    <lineage>
        <taxon>Bacteria</taxon>
        <taxon>Bacillati</taxon>
        <taxon>Bacillota</taxon>
        <taxon>Bacilli</taxon>
        <taxon>Bacillales</taxon>
        <taxon>Bacillaceae</taxon>
        <taxon>Lentibacillus</taxon>
    </lineage>
</organism>
<dbReference type="GO" id="GO:0016787">
    <property type="term" value="F:hydrolase activity"/>
    <property type="evidence" value="ECO:0007669"/>
    <property type="project" value="UniProtKB-UniRule"/>
</dbReference>
<comment type="cofactor">
    <cofactor evidence="2">
        <name>a divalent metal cation</name>
        <dbReference type="ChEBI" id="CHEBI:60240"/>
    </cofactor>
</comment>
<dbReference type="NCBIfam" id="TIGR00040">
    <property type="entry name" value="yfcE"/>
    <property type="match status" value="1"/>
</dbReference>
<protein>
    <recommendedName>
        <fullName evidence="2">Phosphoesterase</fullName>
        <ecNumber evidence="2">3.1.4.-</ecNumber>
    </recommendedName>
</protein>
<proteinExistence type="inferred from homology"/>
<comment type="similarity">
    <text evidence="1 2">Belongs to the metallophosphoesterase superfamily. YfcE family.</text>
</comment>
<dbReference type="Pfam" id="PF12850">
    <property type="entry name" value="Metallophos_2"/>
    <property type="match status" value="1"/>
</dbReference>
<dbReference type="PANTHER" id="PTHR11124">
    <property type="entry name" value="VACUOLAR SORTING PROTEIN VPS29"/>
    <property type="match status" value="1"/>
</dbReference>
<reference evidence="5" key="1">
    <citation type="submission" date="2016-10" db="EMBL/GenBank/DDBJ databases">
        <authorList>
            <person name="Varghese N."/>
            <person name="Submissions S."/>
        </authorList>
    </citation>
    <scope>NUCLEOTIDE SEQUENCE [LARGE SCALE GENOMIC DNA]</scope>
    <source>
        <strain evidence="5">DSM 22530</strain>
    </source>
</reference>
<keyword evidence="5" id="KW-1185">Reference proteome</keyword>
<dbReference type="GO" id="GO:0046872">
    <property type="term" value="F:metal ion binding"/>
    <property type="evidence" value="ECO:0007669"/>
    <property type="project" value="UniProtKB-KW"/>
</dbReference>